<dbReference type="Proteomes" id="UP001209540">
    <property type="component" value="Unassembled WGS sequence"/>
</dbReference>
<keyword evidence="9" id="KW-1185">Reference proteome</keyword>
<keyword evidence="5 6" id="KW-0482">Metalloprotease</keyword>
<evidence type="ECO:0000256" key="2">
    <source>
        <dbReference type="ARBA" id="ARBA00022723"/>
    </source>
</evidence>
<sequence>MAKQAYNEVMAQFGSKILPSFHPYTRFVKKTAQRIVQVSGMDDLQWEFHVIDSPEPNAFVLPGGKVFVFTGILPIVENEDGMAAVLGHEIAHQLARHSAEKLSFSKVILAFQITLMLFGIDPTYIFNQLAMNFIVAKPFSRKCETEADAIGLQLMAQACYNPEEAVNMWKRMEHAGGEKVPQFMSTHPSHKNRIQFLEKEMPSALSKRAASDCTTELKGFSDMFNTQWARW</sequence>
<dbReference type="GO" id="GO:0004222">
    <property type="term" value="F:metalloendopeptidase activity"/>
    <property type="evidence" value="ECO:0007669"/>
    <property type="project" value="InterPro"/>
</dbReference>
<comment type="cofactor">
    <cofactor evidence="6">
        <name>Zn(2+)</name>
        <dbReference type="ChEBI" id="CHEBI:29105"/>
    </cofactor>
    <text evidence="6">Binds 1 zinc ion per subunit.</text>
</comment>
<dbReference type="EMBL" id="JAIXMP010000023">
    <property type="protein sequence ID" value="KAI9255169.1"/>
    <property type="molecule type" value="Genomic_DNA"/>
</dbReference>
<evidence type="ECO:0000256" key="3">
    <source>
        <dbReference type="ARBA" id="ARBA00022801"/>
    </source>
</evidence>
<name>A0AAD5PD03_9FUNG</name>
<dbReference type="GO" id="GO:0005743">
    <property type="term" value="C:mitochondrial inner membrane"/>
    <property type="evidence" value="ECO:0007669"/>
    <property type="project" value="TreeGrafter"/>
</dbReference>
<dbReference type="GO" id="GO:0034982">
    <property type="term" value="P:mitochondrial protein processing"/>
    <property type="evidence" value="ECO:0007669"/>
    <property type="project" value="TreeGrafter"/>
</dbReference>
<comment type="caution">
    <text evidence="8">The sequence shown here is derived from an EMBL/GenBank/DDBJ whole genome shotgun (WGS) entry which is preliminary data.</text>
</comment>
<proteinExistence type="inferred from homology"/>
<dbReference type="AlphaFoldDB" id="A0AAD5PD03"/>
<evidence type="ECO:0000256" key="5">
    <source>
        <dbReference type="ARBA" id="ARBA00023049"/>
    </source>
</evidence>
<dbReference type="PANTHER" id="PTHR22726">
    <property type="entry name" value="METALLOENDOPEPTIDASE OMA1"/>
    <property type="match status" value="1"/>
</dbReference>
<evidence type="ECO:0000256" key="6">
    <source>
        <dbReference type="RuleBase" id="RU003983"/>
    </source>
</evidence>
<keyword evidence="4 6" id="KW-0862">Zinc</keyword>
<dbReference type="Gene3D" id="3.30.2010.10">
    <property type="entry name" value="Metalloproteases ('zincins'), catalytic domain"/>
    <property type="match status" value="1"/>
</dbReference>
<dbReference type="InterPro" id="IPR001915">
    <property type="entry name" value="Peptidase_M48"/>
</dbReference>
<dbReference type="CDD" id="cd07331">
    <property type="entry name" value="M48C_Oma1_like"/>
    <property type="match status" value="1"/>
</dbReference>
<comment type="similarity">
    <text evidence="6">Belongs to the peptidase M48 family.</text>
</comment>
<evidence type="ECO:0000313" key="8">
    <source>
        <dbReference type="EMBL" id="KAI9255169.1"/>
    </source>
</evidence>
<gene>
    <name evidence="8" type="ORF">BDA99DRAFT_548029</name>
</gene>
<evidence type="ECO:0000256" key="1">
    <source>
        <dbReference type="ARBA" id="ARBA00022670"/>
    </source>
</evidence>
<accession>A0AAD5PD03</accession>
<dbReference type="GO" id="GO:0046872">
    <property type="term" value="F:metal ion binding"/>
    <property type="evidence" value="ECO:0007669"/>
    <property type="project" value="UniProtKB-KW"/>
</dbReference>
<dbReference type="GO" id="GO:0006515">
    <property type="term" value="P:protein quality control for misfolded or incompletely synthesized proteins"/>
    <property type="evidence" value="ECO:0007669"/>
    <property type="project" value="TreeGrafter"/>
</dbReference>
<dbReference type="InterPro" id="IPR051156">
    <property type="entry name" value="Mito/Outer_Membr_Metalloprot"/>
</dbReference>
<dbReference type="Pfam" id="PF01435">
    <property type="entry name" value="Peptidase_M48"/>
    <property type="match status" value="1"/>
</dbReference>
<dbReference type="PANTHER" id="PTHR22726:SF1">
    <property type="entry name" value="METALLOENDOPEPTIDASE OMA1, MITOCHONDRIAL"/>
    <property type="match status" value="1"/>
</dbReference>
<protein>
    <submittedName>
        <fullName evidence="8">Peptidase M48</fullName>
    </submittedName>
</protein>
<keyword evidence="2" id="KW-0479">Metal-binding</keyword>
<organism evidence="8 9">
    <name type="scientific">Phascolomyces articulosus</name>
    <dbReference type="NCBI Taxonomy" id="60185"/>
    <lineage>
        <taxon>Eukaryota</taxon>
        <taxon>Fungi</taxon>
        <taxon>Fungi incertae sedis</taxon>
        <taxon>Mucoromycota</taxon>
        <taxon>Mucoromycotina</taxon>
        <taxon>Mucoromycetes</taxon>
        <taxon>Mucorales</taxon>
        <taxon>Lichtheimiaceae</taxon>
        <taxon>Phascolomyces</taxon>
    </lineage>
</organism>
<feature type="domain" description="Peptidase M48" evidence="7">
    <location>
        <begin position="28"/>
        <end position="200"/>
    </location>
</feature>
<keyword evidence="1 6" id="KW-0645">Protease</keyword>
<evidence type="ECO:0000256" key="4">
    <source>
        <dbReference type="ARBA" id="ARBA00022833"/>
    </source>
</evidence>
<keyword evidence="3 6" id="KW-0378">Hydrolase</keyword>
<evidence type="ECO:0000259" key="7">
    <source>
        <dbReference type="Pfam" id="PF01435"/>
    </source>
</evidence>
<reference evidence="8" key="2">
    <citation type="submission" date="2023-02" db="EMBL/GenBank/DDBJ databases">
        <authorList>
            <consortium name="DOE Joint Genome Institute"/>
            <person name="Mondo S.J."/>
            <person name="Chang Y."/>
            <person name="Wang Y."/>
            <person name="Ahrendt S."/>
            <person name="Andreopoulos W."/>
            <person name="Barry K."/>
            <person name="Beard J."/>
            <person name="Benny G.L."/>
            <person name="Blankenship S."/>
            <person name="Bonito G."/>
            <person name="Cuomo C."/>
            <person name="Desiro A."/>
            <person name="Gervers K.A."/>
            <person name="Hundley H."/>
            <person name="Kuo A."/>
            <person name="LaButti K."/>
            <person name="Lang B.F."/>
            <person name="Lipzen A."/>
            <person name="O'Donnell K."/>
            <person name="Pangilinan J."/>
            <person name="Reynolds N."/>
            <person name="Sandor L."/>
            <person name="Smith M.W."/>
            <person name="Tsang A."/>
            <person name="Grigoriev I.V."/>
            <person name="Stajich J.E."/>
            <person name="Spatafora J.W."/>
        </authorList>
    </citation>
    <scope>NUCLEOTIDE SEQUENCE</scope>
    <source>
        <strain evidence="8">RSA 2281</strain>
    </source>
</reference>
<evidence type="ECO:0000313" key="9">
    <source>
        <dbReference type="Proteomes" id="UP001209540"/>
    </source>
</evidence>
<reference evidence="8" key="1">
    <citation type="journal article" date="2022" name="IScience">
        <title>Evolution of zygomycete secretomes and the origins of terrestrial fungal ecologies.</title>
        <authorList>
            <person name="Chang Y."/>
            <person name="Wang Y."/>
            <person name="Mondo S."/>
            <person name="Ahrendt S."/>
            <person name="Andreopoulos W."/>
            <person name="Barry K."/>
            <person name="Beard J."/>
            <person name="Benny G.L."/>
            <person name="Blankenship S."/>
            <person name="Bonito G."/>
            <person name="Cuomo C."/>
            <person name="Desiro A."/>
            <person name="Gervers K.A."/>
            <person name="Hundley H."/>
            <person name="Kuo A."/>
            <person name="LaButti K."/>
            <person name="Lang B.F."/>
            <person name="Lipzen A."/>
            <person name="O'Donnell K."/>
            <person name="Pangilinan J."/>
            <person name="Reynolds N."/>
            <person name="Sandor L."/>
            <person name="Smith M.E."/>
            <person name="Tsang A."/>
            <person name="Grigoriev I.V."/>
            <person name="Stajich J.E."/>
            <person name="Spatafora J.W."/>
        </authorList>
    </citation>
    <scope>NUCLEOTIDE SEQUENCE</scope>
    <source>
        <strain evidence="8">RSA 2281</strain>
    </source>
</reference>